<reference evidence="10" key="1">
    <citation type="journal article" date="2014" name="Front. Microbiol.">
        <title>High frequency of phylogenetically diverse reductive dehalogenase-homologous genes in deep subseafloor sedimentary metagenomes.</title>
        <authorList>
            <person name="Kawai M."/>
            <person name="Futagami T."/>
            <person name="Toyoda A."/>
            <person name="Takaki Y."/>
            <person name="Nishi S."/>
            <person name="Hori S."/>
            <person name="Arai W."/>
            <person name="Tsubouchi T."/>
            <person name="Morono Y."/>
            <person name="Uchiyama I."/>
            <person name="Ito T."/>
            <person name="Fujiyama A."/>
            <person name="Inagaki F."/>
            <person name="Takami H."/>
        </authorList>
    </citation>
    <scope>NUCLEOTIDE SEQUENCE</scope>
    <source>
        <strain evidence="10">Expedition CK06-06</strain>
    </source>
</reference>
<proteinExistence type="predicted"/>
<evidence type="ECO:0000256" key="3">
    <source>
        <dbReference type="ARBA" id="ARBA00001941"/>
    </source>
</evidence>
<keyword evidence="7" id="KW-0479">Metal-binding</keyword>
<dbReference type="PRINTS" id="PR00599">
    <property type="entry name" value="MAPEPTIDASE"/>
</dbReference>
<dbReference type="GO" id="GO:0005737">
    <property type="term" value="C:cytoplasm"/>
    <property type="evidence" value="ECO:0007669"/>
    <property type="project" value="TreeGrafter"/>
</dbReference>
<dbReference type="SUPFAM" id="SSF55920">
    <property type="entry name" value="Creatinase/aminopeptidase"/>
    <property type="match status" value="1"/>
</dbReference>
<dbReference type="InterPro" id="IPR001714">
    <property type="entry name" value="Pept_M24_MAP"/>
</dbReference>
<dbReference type="SUPFAM" id="SSF46785">
    <property type="entry name" value="Winged helix' DNA-binding domain"/>
    <property type="match status" value="1"/>
</dbReference>
<dbReference type="InterPro" id="IPR036388">
    <property type="entry name" value="WH-like_DNA-bd_sf"/>
</dbReference>
<feature type="non-terminal residue" evidence="10">
    <location>
        <position position="1"/>
    </location>
</feature>
<dbReference type="Gene3D" id="3.90.230.10">
    <property type="entry name" value="Creatinase/methionine aminopeptidase superfamily"/>
    <property type="match status" value="1"/>
</dbReference>
<evidence type="ECO:0000256" key="2">
    <source>
        <dbReference type="ARBA" id="ARBA00001936"/>
    </source>
</evidence>
<keyword evidence="5" id="KW-0031">Aminopeptidase</keyword>
<evidence type="ECO:0000256" key="1">
    <source>
        <dbReference type="ARBA" id="ARBA00000294"/>
    </source>
</evidence>
<dbReference type="InterPro" id="IPR000994">
    <property type="entry name" value="Pept_M24"/>
</dbReference>
<comment type="cofactor">
    <cofactor evidence="2">
        <name>Mn(2+)</name>
        <dbReference type="ChEBI" id="CHEBI:29035"/>
    </cofactor>
</comment>
<sequence>DDKKKEEEKELKKKIELTKKAGEIAKKIKDAIRPKIKVGVKAIDIIKEIENMIFDLEAKPAFPINICVNNIAAHYTSPIKDEMVINEGDIVKIDFGVHIDGFCVDNAFTLSFNENEALKNLVEAPEVAVKAAIMMMKPGVKTNEIGNKIEQIIKGYGFKSIKELGGHSVERWRVHGSKELPNQSSKHGIEIEENEVYAVEVFASTGEGTVHGSGNVHIYSLNPSAGRVPLRRKISRKILGFISKEYKTLPFCERQLIAELKTGISFGLQS</sequence>
<evidence type="ECO:0000256" key="6">
    <source>
        <dbReference type="ARBA" id="ARBA00022670"/>
    </source>
</evidence>
<dbReference type="Gene3D" id="1.10.10.10">
    <property type="entry name" value="Winged helix-like DNA-binding domain superfamily/Winged helix DNA-binding domain"/>
    <property type="match status" value="1"/>
</dbReference>
<gene>
    <name evidence="10" type="ORF">S12H4_33141</name>
</gene>
<evidence type="ECO:0000259" key="9">
    <source>
        <dbReference type="Pfam" id="PF00557"/>
    </source>
</evidence>
<protein>
    <recommendedName>
        <fullName evidence="9">Peptidase M24 domain-containing protein</fullName>
    </recommendedName>
</protein>
<keyword evidence="6" id="KW-0645">Protease</keyword>
<evidence type="ECO:0000256" key="4">
    <source>
        <dbReference type="ARBA" id="ARBA00001954"/>
    </source>
</evidence>
<name>X1SSU2_9ZZZZ</name>
<dbReference type="InterPro" id="IPR002468">
    <property type="entry name" value="Pept_M24A_MAP2"/>
</dbReference>
<comment type="catalytic activity">
    <reaction evidence="1">
        <text>Release of N-terminal amino acids, preferentially methionine, from peptides and arylamides.</text>
        <dbReference type="EC" id="3.4.11.18"/>
    </reaction>
</comment>
<dbReference type="GO" id="GO:0006508">
    <property type="term" value="P:proteolysis"/>
    <property type="evidence" value="ECO:0007669"/>
    <property type="project" value="UniProtKB-KW"/>
</dbReference>
<dbReference type="Pfam" id="PF00557">
    <property type="entry name" value="Peptidase_M24"/>
    <property type="match status" value="1"/>
</dbReference>
<dbReference type="GO" id="GO:0046872">
    <property type="term" value="F:metal ion binding"/>
    <property type="evidence" value="ECO:0007669"/>
    <property type="project" value="UniProtKB-KW"/>
</dbReference>
<comment type="cofactor">
    <cofactor evidence="3">
        <name>Co(2+)</name>
        <dbReference type="ChEBI" id="CHEBI:48828"/>
    </cofactor>
</comment>
<dbReference type="InterPro" id="IPR050247">
    <property type="entry name" value="Met_Aminopeptidase_Type2"/>
</dbReference>
<accession>X1SSU2</accession>
<dbReference type="InterPro" id="IPR036390">
    <property type="entry name" value="WH_DNA-bd_sf"/>
</dbReference>
<dbReference type="NCBIfam" id="TIGR00501">
    <property type="entry name" value="met_pdase_II"/>
    <property type="match status" value="1"/>
</dbReference>
<evidence type="ECO:0000256" key="8">
    <source>
        <dbReference type="ARBA" id="ARBA00022801"/>
    </source>
</evidence>
<organism evidence="10">
    <name type="scientific">marine sediment metagenome</name>
    <dbReference type="NCBI Taxonomy" id="412755"/>
    <lineage>
        <taxon>unclassified sequences</taxon>
        <taxon>metagenomes</taxon>
        <taxon>ecological metagenomes</taxon>
    </lineage>
</organism>
<feature type="domain" description="Peptidase M24" evidence="9">
    <location>
        <begin position="17"/>
        <end position="211"/>
    </location>
</feature>
<evidence type="ECO:0000313" key="10">
    <source>
        <dbReference type="EMBL" id="GAI96132.1"/>
    </source>
</evidence>
<dbReference type="GO" id="GO:0004239">
    <property type="term" value="F:initiator methionyl aminopeptidase activity"/>
    <property type="evidence" value="ECO:0007669"/>
    <property type="project" value="UniProtKB-EC"/>
</dbReference>
<dbReference type="InterPro" id="IPR036005">
    <property type="entry name" value="Creatinase/aminopeptidase-like"/>
</dbReference>
<dbReference type="GO" id="GO:0070006">
    <property type="term" value="F:metalloaminopeptidase activity"/>
    <property type="evidence" value="ECO:0007669"/>
    <property type="project" value="InterPro"/>
</dbReference>
<evidence type="ECO:0000256" key="7">
    <source>
        <dbReference type="ARBA" id="ARBA00022723"/>
    </source>
</evidence>
<dbReference type="AlphaFoldDB" id="X1SSU2"/>
<dbReference type="PANTHER" id="PTHR45777">
    <property type="entry name" value="METHIONINE AMINOPEPTIDASE 2"/>
    <property type="match status" value="1"/>
</dbReference>
<comment type="cofactor">
    <cofactor evidence="4">
        <name>Fe(2+)</name>
        <dbReference type="ChEBI" id="CHEBI:29033"/>
    </cofactor>
</comment>
<evidence type="ECO:0000256" key="5">
    <source>
        <dbReference type="ARBA" id="ARBA00022438"/>
    </source>
</evidence>
<dbReference type="InterPro" id="IPR018349">
    <property type="entry name" value="Pept_M24A_MAP2_BS"/>
</dbReference>
<comment type="caution">
    <text evidence="10">The sequence shown here is derived from an EMBL/GenBank/DDBJ whole genome shotgun (WGS) entry which is preliminary data.</text>
</comment>
<keyword evidence="8" id="KW-0378">Hydrolase</keyword>
<dbReference type="EMBL" id="BARW01019511">
    <property type="protein sequence ID" value="GAI96132.1"/>
    <property type="molecule type" value="Genomic_DNA"/>
</dbReference>
<dbReference type="PROSITE" id="PS01202">
    <property type="entry name" value="MAP_2"/>
    <property type="match status" value="1"/>
</dbReference>
<dbReference type="PANTHER" id="PTHR45777:SF2">
    <property type="entry name" value="METHIONINE AMINOPEPTIDASE 2"/>
    <property type="match status" value="1"/>
</dbReference>